<dbReference type="PANTHER" id="PTHR34001:SF3">
    <property type="entry name" value="BLL7405 PROTEIN"/>
    <property type="match status" value="1"/>
</dbReference>
<dbReference type="GO" id="GO:0016020">
    <property type="term" value="C:membrane"/>
    <property type="evidence" value="ECO:0007669"/>
    <property type="project" value="InterPro"/>
</dbReference>
<evidence type="ECO:0000256" key="2">
    <source>
        <dbReference type="ARBA" id="ARBA00038306"/>
    </source>
</evidence>
<dbReference type="PANTHER" id="PTHR34001">
    <property type="entry name" value="BLL7405 PROTEIN"/>
    <property type="match status" value="1"/>
</dbReference>
<evidence type="ECO:0000313" key="6">
    <source>
        <dbReference type="Proteomes" id="UP000193978"/>
    </source>
</evidence>
<organism evidence="5 6">
    <name type="scientific">Methylocystis bryophila</name>
    <dbReference type="NCBI Taxonomy" id="655015"/>
    <lineage>
        <taxon>Bacteria</taxon>
        <taxon>Pseudomonadati</taxon>
        <taxon>Pseudomonadota</taxon>
        <taxon>Alphaproteobacteria</taxon>
        <taxon>Hyphomicrobiales</taxon>
        <taxon>Methylocystaceae</taxon>
        <taxon>Methylocystis</taxon>
    </lineage>
</organism>
<dbReference type="GO" id="GO:0008643">
    <property type="term" value="P:carbohydrate transport"/>
    <property type="evidence" value="ECO:0007669"/>
    <property type="project" value="InterPro"/>
</dbReference>
<evidence type="ECO:0000256" key="1">
    <source>
        <dbReference type="ARBA" id="ARBA00008769"/>
    </source>
</evidence>
<dbReference type="GO" id="GO:0015288">
    <property type="term" value="F:porin activity"/>
    <property type="evidence" value="ECO:0007669"/>
    <property type="project" value="InterPro"/>
</dbReference>
<dbReference type="Gene3D" id="2.40.160.180">
    <property type="entry name" value="Carbohydrate-selective porin OprB"/>
    <property type="match status" value="1"/>
</dbReference>
<dbReference type="SUPFAM" id="SSF56925">
    <property type="entry name" value="OMPA-like"/>
    <property type="match status" value="1"/>
</dbReference>
<evidence type="ECO:0000256" key="3">
    <source>
        <dbReference type="RuleBase" id="RU363072"/>
    </source>
</evidence>
<dbReference type="KEGG" id="mbry:B1812_20045"/>
<reference evidence="5 6" key="1">
    <citation type="submission" date="2017-02" db="EMBL/GenBank/DDBJ databases">
        <authorList>
            <person name="Peterson S.W."/>
        </authorList>
    </citation>
    <scope>NUCLEOTIDE SEQUENCE [LARGE SCALE GENOMIC DNA]</scope>
    <source>
        <strain evidence="5 6">S285</strain>
    </source>
</reference>
<dbReference type="Gene3D" id="2.40.160.20">
    <property type="match status" value="1"/>
</dbReference>
<dbReference type="InterPro" id="IPR007049">
    <property type="entry name" value="Carb-sel_porin_OprB"/>
</dbReference>
<gene>
    <name evidence="5" type="ORF">B1812_20045</name>
</gene>
<dbReference type="EMBL" id="CP019948">
    <property type="protein sequence ID" value="ARN82990.1"/>
    <property type="molecule type" value="Genomic_DNA"/>
</dbReference>
<protein>
    <submittedName>
        <fullName evidence="5">Uncharacterized protein</fullName>
    </submittedName>
</protein>
<evidence type="ECO:0000313" key="5">
    <source>
        <dbReference type="EMBL" id="ARN82990.1"/>
    </source>
</evidence>
<dbReference type="STRING" id="655015.B1812_20045"/>
<accession>A0A1W6MZH2</accession>
<feature type="region of interest" description="Disordered" evidence="4">
    <location>
        <begin position="272"/>
        <end position="329"/>
    </location>
</feature>
<comment type="similarity">
    <text evidence="2">Belongs to the Omp25/RopB family.</text>
</comment>
<dbReference type="Pfam" id="PF04966">
    <property type="entry name" value="OprB"/>
    <property type="match status" value="1"/>
</dbReference>
<sequence>MFALHAAVGVAKAEDAASSKTAGPPKAEDAPATPAPRGRDWRGLYLGGLLGGSIPLDRSETLQPVGGLIGPFYDLHPPSQERGGIVFGGLAGYNFQAGHVVLGAETELNLLEGRRGPSGTFLAPPAYAALGVAYYSLARPYSDGNYFASFRGRVGYAIDNALLYATFGVATGGWRSASGLMLNNFAPGNLFTSGETASSRMKYVAGGGLEWGLDDHWSARVEYLFLDQSYGTQLFDNGASYDFVSKTRTQSHIFRLGLLYNLGADNLLPKADRKKEGAEGGGETQESKQTAWPNVARPTEGERTSTASDSARINPTTPQDTPQEERYSFHAQSTELAQGYPKLFALYSGQNSLPPSGQVRATNSTTGYFGMRLWEGGEAYVNPEIDQGYGIANTVGVAGYPSAEAYKVGHARPYLRLPRYFVRQTFGLGGEGETIDPGQNLLGGSVDANRLTFTIGKYSVADIFDDNRYAHDGRNGFINWSVIDMGAFDYPADAYGYTEGVSAEWKQNWWTVRTGAFQLSNVPNSEYIEPVLLRQYGVVGEIEARHELFFDQPGKVKLLAFADTGYMGKYDDAVYLGLMTSTTPDVSMNRIRRTKVGGGINIEQPYSKDLGFFLRASLLNGRYESYEFSDIQRSLSGGFVLKGDSWQRPRDAIGVAGVVNGLSGSQVRYFAAGGLGIMIGDGALNYNGEHILETYYRYSLGDGVHLTGDYQLIQNPAYNKDRGPANIFALRLHGEF</sequence>
<feature type="region of interest" description="Disordered" evidence="4">
    <location>
        <begin position="14"/>
        <end position="38"/>
    </location>
</feature>
<feature type="compositionally biased region" description="Polar residues" evidence="4">
    <location>
        <begin position="304"/>
        <end position="321"/>
    </location>
</feature>
<keyword evidence="6" id="KW-1185">Reference proteome</keyword>
<dbReference type="Proteomes" id="UP000193978">
    <property type="component" value="Chromosome"/>
</dbReference>
<proteinExistence type="inferred from homology"/>
<dbReference type="AlphaFoldDB" id="A0A1W6MZH2"/>
<dbReference type="InterPro" id="IPR038673">
    <property type="entry name" value="OprB_sf"/>
</dbReference>
<name>A0A1W6MZH2_9HYPH</name>
<evidence type="ECO:0000256" key="4">
    <source>
        <dbReference type="SAM" id="MobiDB-lite"/>
    </source>
</evidence>
<comment type="similarity">
    <text evidence="1 3">Belongs to the OprB family.</text>
</comment>
<dbReference type="InterPro" id="IPR011250">
    <property type="entry name" value="OMP/PagP_B-barrel"/>
</dbReference>
<dbReference type="InterPro" id="IPR051692">
    <property type="entry name" value="OMP-like"/>
</dbReference>